<dbReference type="AlphaFoldDB" id="A0A418XKD4"/>
<dbReference type="RefSeq" id="WP_119953228.1">
    <property type="nucleotide sequence ID" value="NZ_QYUR01000002.1"/>
</dbReference>
<dbReference type="Proteomes" id="UP000284021">
    <property type="component" value="Unassembled WGS sequence"/>
</dbReference>
<protein>
    <submittedName>
        <fullName evidence="1">Uncharacterized protein</fullName>
    </submittedName>
</protein>
<evidence type="ECO:0000313" key="2">
    <source>
        <dbReference type="Proteomes" id="UP000284021"/>
    </source>
</evidence>
<sequence>MSFTQLTGLIGKPISAESGPEDTKILYYRLASSPLDIDGSDTREYWVQVAEGNVIGYGERNDQMTLMRDARQFAAAWNSTALKMTPSKVEVDVK</sequence>
<organism evidence="1 2">
    <name type="scientific">Pseudomonas cavernicola</name>
    <dbReference type="NCBI Taxonomy" id="2320866"/>
    <lineage>
        <taxon>Bacteria</taxon>
        <taxon>Pseudomonadati</taxon>
        <taxon>Pseudomonadota</taxon>
        <taxon>Gammaproteobacteria</taxon>
        <taxon>Pseudomonadales</taxon>
        <taxon>Pseudomonadaceae</taxon>
        <taxon>Pseudomonas</taxon>
    </lineage>
</organism>
<comment type="caution">
    <text evidence="1">The sequence shown here is derived from an EMBL/GenBank/DDBJ whole genome shotgun (WGS) entry which is preliminary data.</text>
</comment>
<accession>A0A418XKD4</accession>
<name>A0A418XKD4_9PSED</name>
<dbReference type="OrthoDB" id="9981081at2"/>
<dbReference type="EMBL" id="QYUR01000002">
    <property type="protein sequence ID" value="RJG12905.1"/>
    <property type="molecule type" value="Genomic_DNA"/>
</dbReference>
<proteinExistence type="predicted"/>
<evidence type="ECO:0000313" key="1">
    <source>
        <dbReference type="EMBL" id="RJG12905.1"/>
    </source>
</evidence>
<gene>
    <name evidence="1" type="ORF">D3879_06390</name>
</gene>
<keyword evidence="2" id="KW-1185">Reference proteome</keyword>
<reference evidence="1 2" key="1">
    <citation type="submission" date="2018-09" db="EMBL/GenBank/DDBJ databases">
        <authorList>
            <person name="Zhu H."/>
        </authorList>
    </citation>
    <scope>NUCLEOTIDE SEQUENCE [LARGE SCALE GENOMIC DNA]</scope>
    <source>
        <strain evidence="1 2">K1S02-6</strain>
    </source>
</reference>